<dbReference type="PANTHER" id="PTHR30097:SF4">
    <property type="entry name" value="SLR6042 PROTEIN"/>
    <property type="match status" value="1"/>
</dbReference>
<dbReference type="Gene3D" id="2.40.50.100">
    <property type="match status" value="1"/>
</dbReference>
<dbReference type="KEGG" id="chya:V22_21030"/>
<keyword evidence="5" id="KW-1185">Reference proteome</keyword>
<gene>
    <name evidence="4" type="ORF">V22_21030</name>
</gene>
<keyword evidence="2" id="KW-0175">Coiled coil</keyword>
<dbReference type="Proteomes" id="UP000319976">
    <property type="component" value="Chromosome"/>
</dbReference>
<proteinExistence type="predicted"/>
<evidence type="ECO:0000256" key="1">
    <source>
        <dbReference type="ARBA" id="ARBA00022448"/>
    </source>
</evidence>
<dbReference type="Gene3D" id="1.10.287.470">
    <property type="entry name" value="Helix hairpin bin"/>
    <property type="match status" value="1"/>
</dbReference>
<organism evidence="4 5">
    <name type="scientific">Calycomorphotria hydatis</name>
    <dbReference type="NCBI Taxonomy" id="2528027"/>
    <lineage>
        <taxon>Bacteria</taxon>
        <taxon>Pseudomonadati</taxon>
        <taxon>Planctomycetota</taxon>
        <taxon>Planctomycetia</taxon>
        <taxon>Planctomycetales</taxon>
        <taxon>Planctomycetaceae</taxon>
        <taxon>Calycomorphotria</taxon>
    </lineage>
</organism>
<keyword evidence="3" id="KW-0812">Transmembrane</keyword>
<dbReference type="RefSeq" id="WP_145262377.1">
    <property type="nucleotide sequence ID" value="NZ_CP036316.1"/>
</dbReference>
<evidence type="ECO:0000313" key="5">
    <source>
        <dbReference type="Proteomes" id="UP000319976"/>
    </source>
</evidence>
<feature type="coiled-coil region" evidence="2">
    <location>
        <begin position="437"/>
        <end position="504"/>
    </location>
</feature>
<name>A0A517T904_9PLAN</name>
<accession>A0A517T904</accession>
<keyword evidence="3" id="KW-0472">Membrane</keyword>
<evidence type="ECO:0000256" key="3">
    <source>
        <dbReference type="SAM" id="Phobius"/>
    </source>
</evidence>
<protein>
    <submittedName>
        <fullName evidence="4">HlyD family secretion protein</fullName>
    </submittedName>
</protein>
<dbReference type="Gene3D" id="2.40.30.170">
    <property type="match status" value="1"/>
</dbReference>
<reference evidence="4 5" key="1">
    <citation type="submission" date="2019-02" db="EMBL/GenBank/DDBJ databases">
        <title>Deep-cultivation of Planctomycetes and their phenomic and genomic characterization uncovers novel biology.</title>
        <authorList>
            <person name="Wiegand S."/>
            <person name="Jogler M."/>
            <person name="Boedeker C."/>
            <person name="Pinto D."/>
            <person name="Vollmers J."/>
            <person name="Rivas-Marin E."/>
            <person name="Kohn T."/>
            <person name="Peeters S.H."/>
            <person name="Heuer A."/>
            <person name="Rast P."/>
            <person name="Oberbeckmann S."/>
            <person name="Bunk B."/>
            <person name="Jeske O."/>
            <person name="Meyerdierks A."/>
            <person name="Storesund J.E."/>
            <person name="Kallscheuer N."/>
            <person name="Luecker S."/>
            <person name="Lage O.M."/>
            <person name="Pohl T."/>
            <person name="Merkel B.J."/>
            <person name="Hornburger P."/>
            <person name="Mueller R.-W."/>
            <person name="Bruemmer F."/>
            <person name="Labrenz M."/>
            <person name="Spormann A.M."/>
            <person name="Op den Camp H."/>
            <person name="Overmann J."/>
            <person name="Amann R."/>
            <person name="Jetten M.S.M."/>
            <person name="Mascher T."/>
            <person name="Medema M.H."/>
            <person name="Devos D.P."/>
            <person name="Kaster A.-K."/>
            <person name="Ovreas L."/>
            <person name="Rohde M."/>
            <person name="Galperin M.Y."/>
            <person name="Jogler C."/>
        </authorList>
    </citation>
    <scope>NUCLEOTIDE SEQUENCE [LARGE SCALE GENOMIC DNA]</scope>
    <source>
        <strain evidence="4 5">V22</strain>
    </source>
</reference>
<sequence length="661" mass="73824">MSAPNSTDATASPIDRELLRQFREACSLVPSRENIAVAVGVLRNAIGAHRVCLWNRQNDEFQLVLHNSEGSDNSHEQLGQHLNVVVAAIQHVRTQIVQLEQSNASLVLAIPFYVEDSSAALEVVFEESLPEKVIAVLREAIEWAVKILAEFVQRSSLPSPTPHFWQAAHDYSISLQRTLQLNNVARVVANDAAVLLGCDRLSVVLKRGPRARVQAVTGQSEINRRGDCAKSIRQLAQQLMRHNELLEFNGTQDEYPPYISKSLADVVRVNGTKVLFAVPLCVPEKEKTGEEGTVQKKTSPENIPYGCLIAEWFQPSPPTEDVKSKLNSILPATTQSLWNARQLSRIPFWRAQHTIGSALAKLRERYRYQSLAIITALAVAIVLCIFMTLPYRITAEGELLPDVRRRVFAAIDGDVREVHVDGGEQVTEGQLLFTLKNEELEAEIISVNSEVGEKRQQLRALIARWDEAVKSARRADAIDLQGEIESMRVELNGLERRQDVLKEREKLLAVKSPIAGTVASFQIAEKLIGKPVSRGEYLTVIMDETGPWRLELAIPENRISQVKKNLNEQSLDGPATDTNTRYIVLTDPEVSYESTLTELSTRVEPSRDGDPTVDGYARLAKAQPTLRIGAKVRARVDCGPRSLGYVLFGDVIDFVRRYLWF</sequence>
<dbReference type="InterPro" id="IPR051909">
    <property type="entry name" value="MFP_Cation_Efflux"/>
</dbReference>
<evidence type="ECO:0000256" key="2">
    <source>
        <dbReference type="SAM" id="Coils"/>
    </source>
</evidence>
<dbReference type="GO" id="GO:0015679">
    <property type="term" value="P:plasma membrane copper ion transport"/>
    <property type="evidence" value="ECO:0007669"/>
    <property type="project" value="TreeGrafter"/>
</dbReference>
<dbReference type="GO" id="GO:0060003">
    <property type="term" value="P:copper ion export"/>
    <property type="evidence" value="ECO:0007669"/>
    <property type="project" value="TreeGrafter"/>
</dbReference>
<dbReference type="GO" id="GO:0030313">
    <property type="term" value="C:cell envelope"/>
    <property type="evidence" value="ECO:0007669"/>
    <property type="project" value="TreeGrafter"/>
</dbReference>
<dbReference type="AlphaFoldDB" id="A0A517T904"/>
<feature type="transmembrane region" description="Helical" evidence="3">
    <location>
        <begin position="371"/>
        <end position="391"/>
    </location>
</feature>
<dbReference type="SUPFAM" id="SSF111369">
    <property type="entry name" value="HlyD-like secretion proteins"/>
    <property type="match status" value="1"/>
</dbReference>
<dbReference type="PANTHER" id="PTHR30097">
    <property type="entry name" value="CATION EFFLUX SYSTEM PROTEIN CUSB"/>
    <property type="match status" value="1"/>
</dbReference>
<keyword evidence="3" id="KW-1133">Transmembrane helix</keyword>
<dbReference type="OrthoDB" id="248877at2"/>
<evidence type="ECO:0000313" key="4">
    <source>
        <dbReference type="EMBL" id="QDT64860.1"/>
    </source>
</evidence>
<keyword evidence="1" id="KW-0813">Transport</keyword>
<dbReference type="EMBL" id="CP036316">
    <property type="protein sequence ID" value="QDT64860.1"/>
    <property type="molecule type" value="Genomic_DNA"/>
</dbReference>